<accession>A0A0F9SVH1</accession>
<organism evidence="1">
    <name type="scientific">marine sediment metagenome</name>
    <dbReference type="NCBI Taxonomy" id="412755"/>
    <lineage>
        <taxon>unclassified sequences</taxon>
        <taxon>metagenomes</taxon>
        <taxon>ecological metagenomes</taxon>
    </lineage>
</organism>
<dbReference type="AlphaFoldDB" id="A0A0F9SVH1"/>
<feature type="non-terminal residue" evidence="1">
    <location>
        <position position="22"/>
    </location>
</feature>
<sequence>MEEEIKVCNQRESKYTNGCGGS</sequence>
<protein>
    <submittedName>
        <fullName evidence="1">Uncharacterized protein</fullName>
    </submittedName>
</protein>
<comment type="caution">
    <text evidence="1">The sequence shown here is derived from an EMBL/GenBank/DDBJ whole genome shotgun (WGS) entry which is preliminary data.</text>
</comment>
<proteinExistence type="predicted"/>
<gene>
    <name evidence="1" type="ORF">LCGC14_0806180</name>
</gene>
<name>A0A0F9SVH1_9ZZZZ</name>
<reference evidence="1" key="1">
    <citation type="journal article" date="2015" name="Nature">
        <title>Complex archaea that bridge the gap between prokaryotes and eukaryotes.</title>
        <authorList>
            <person name="Spang A."/>
            <person name="Saw J.H."/>
            <person name="Jorgensen S.L."/>
            <person name="Zaremba-Niedzwiedzka K."/>
            <person name="Martijn J."/>
            <person name="Lind A.E."/>
            <person name="van Eijk R."/>
            <person name="Schleper C."/>
            <person name="Guy L."/>
            <person name="Ettema T.J."/>
        </authorList>
    </citation>
    <scope>NUCLEOTIDE SEQUENCE</scope>
</reference>
<dbReference type="EMBL" id="LAZR01002195">
    <property type="protein sequence ID" value="KKN33223.1"/>
    <property type="molecule type" value="Genomic_DNA"/>
</dbReference>
<evidence type="ECO:0000313" key="1">
    <source>
        <dbReference type="EMBL" id="KKN33223.1"/>
    </source>
</evidence>